<dbReference type="OrthoDB" id="9766361at2"/>
<keyword evidence="3 5" id="KW-1133">Transmembrane helix</keyword>
<name>A0A5R8ZKH4_9ACTN</name>
<dbReference type="EMBL" id="VANP01000001">
    <property type="protein sequence ID" value="TLP66278.1"/>
    <property type="molecule type" value="Genomic_DNA"/>
</dbReference>
<dbReference type="Pfam" id="PF02674">
    <property type="entry name" value="Colicin_V"/>
    <property type="match status" value="1"/>
</dbReference>
<accession>A0A5R8ZKH4</accession>
<dbReference type="InterPro" id="IPR003825">
    <property type="entry name" value="Colicin-V_CvpA"/>
</dbReference>
<evidence type="ECO:0000313" key="7">
    <source>
        <dbReference type="Proteomes" id="UP000309033"/>
    </source>
</evidence>
<dbReference type="Proteomes" id="UP000309033">
    <property type="component" value="Unassembled WGS sequence"/>
</dbReference>
<evidence type="ECO:0000256" key="4">
    <source>
        <dbReference type="ARBA" id="ARBA00023136"/>
    </source>
</evidence>
<dbReference type="PANTHER" id="PTHR43019:SF23">
    <property type="entry name" value="PROTEASE DO-LIKE 5, CHLOROPLASTIC"/>
    <property type="match status" value="1"/>
</dbReference>
<evidence type="ECO:0000256" key="1">
    <source>
        <dbReference type="ARBA" id="ARBA00004141"/>
    </source>
</evidence>
<sequence length="403" mass="42861">MAWLDTVVAVSGDLLDLILIGLVVAFAVSGYRQGFIIGAFSFIGFVGGAVLGMFIAPPLAGAIVSGDTERALLAIVIVFLAATIGQFASSTIGAVARSHVTWEPARMVDAFGGSVASGLSVLVIAWLIGSLMVSMSFALIKEQINGSLVLQTVDEAIPDGVRALQKPFRDFVETSDWPQVITSIGGQNVAPPDQTLINASPSLVRARRAIVKVQGTAPSCRKRIEGTGFVYSRQRIMTNAHVVAGVTEGLRVTDYRGDQHDARVVLYNPERDIAVLFVPDLQIGTLRFDTVARRGDSAIIAGYPKDQGFTPLAARIRVKQRAEMYDIYNKRKVEREVYAIRGKVQPGNSGGPLLSPDGKVFGVIFAAATDTPETGFAMTAEEVLPDAQDGSHAVGPVSTEGCD</sequence>
<dbReference type="GO" id="GO:0006508">
    <property type="term" value="P:proteolysis"/>
    <property type="evidence" value="ECO:0007669"/>
    <property type="project" value="UniProtKB-KW"/>
</dbReference>
<evidence type="ECO:0000256" key="2">
    <source>
        <dbReference type="ARBA" id="ARBA00022692"/>
    </source>
</evidence>
<comment type="subcellular location">
    <subcellularLocation>
        <location evidence="1">Membrane</location>
        <topology evidence="1">Multi-pass membrane protein</topology>
    </subcellularLocation>
</comment>
<dbReference type="GO" id="GO:0009403">
    <property type="term" value="P:toxin biosynthetic process"/>
    <property type="evidence" value="ECO:0007669"/>
    <property type="project" value="InterPro"/>
</dbReference>
<dbReference type="InterPro" id="IPR047680">
    <property type="entry name" value="MarP-like"/>
</dbReference>
<dbReference type="GO" id="GO:0016020">
    <property type="term" value="C:membrane"/>
    <property type="evidence" value="ECO:0007669"/>
    <property type="project" value="UniProtKB-SubCell"/>
</dbReference>
<organism evidence="6 7">
    <name type="scientific">Microbispora triticiradicis</name>
    <dbReference type="NCBI Taxonomy" id="2200763"/>
    <lineage>
        <taxon>Bacteria</taxon>
        <taxon>Bacillati</taxon>
        <taxon>Actinomycetota</taxon>
        <taxon>Actinomycetes</taxon>
        <taxon>Streptosporangiales</taxon>
        <taxon>Streptosporangiaceae</taxon>
        <taxon>Microbispora</taxon>
    </lineage>
</organism>
<dbReference type="GO" id="GO:0004252">
    <property type="term" value="F:serine-type endopeptidase activity"/>
    <property type="evidence" value="ECO:0007669"/>
    <property type="project" value="InterPro"/>
</dbReference>
<feature type="transmembrane region" description="Helical" evidence="5">
    <location>
        <begin position="34"/>
        <end position="59"/>
    </location>
</feature>
<evidence type="ECO:0000313" key="6">
    <source>
        <dbReference type="EMBL" id="TLP66278.1"/>
    </source>
</evidence>
<feature type="transmembrane region" description="Helical" evidence="5">
    <location>
        <begin position="116"/>
        <end position="140"/>
    </location>
</feature>
<evidence type="ECO:0000256" key="3">
    <source>
        <dbReference type="ARBA" id="ARBA00022989"/>
    </source>
</evidence>
<reference evidence="6" key="1">
    <citation type="submission" date="2019-05" db="EMBL/GenBank/DDBJ databases">
        <title>Isolation, diversity and antifungal activity of Actinobacteria from wheat.</title>
        <authorList>
            <person name="Yu B."/>
        </authorList>
    </citation>
    <scope>NUCLEOTIDE SEQUENCE [LARGE SCALE GENOMIC DNA]</scope>
    <source>
        <strain evidence="6">NEAU-HEGS1-5</strain>
    </source>
</reference>
<keyword evidence="2 5" id="KW-0812">Transmembrane</keyword>
<keyword evidence="6" id="KW-0645">Protease</keyword>
<keyword evidence="6" id="KW-0378">Hydrolase</keyword>
<keyword evidence="4 5" id="KW-0472">Membrane</keyword>
<protein>
    <submittedName>
        <fullName evidence="6">MarP family serine protease</fullName>
    </submittedName>
</protein>
<comment type="caution">
    <text evidence="6">The sequence shown here is derived from an EMBL/GenBank/DDBJ whole genome shotgun (WGS) entry which is preliminary data.</text>
</comment>
<dbReference type="InterPro" id="IPR001940">
    <property type="entry name" value="Peptidase_S1C"/>
</dbReference>
<dbReference type="Gene3D" id="2.40.10.10">
    <property type="entry name" value="Trypsin-like serine proteases"/>
    <property type="match status" value="2"/>
</dbReference>
<feature type="transmembrane region" description="Helical" evidence="5">
    <location>
        <begin position="7"/>
        <end position="28"/>
    </location>
</feature>
<dbReference type="InterPro" id="IPR009003">
    <property type="entry name" value="Peptidase_S1_PA"/>
</dbReference>
<dbReference type="SUPFAM" id="SSF50494">
    <property type="entry name" value="Trypsin-like serine proteases"/>
    <property type="match status" value="1"/>
</dbReference>
<gene>
    <name evidence="6" type="ORF">FED44_01870</name>
</gene>
<feature type="transmembrane region" description="Helical" evidence="5">
    <location>
        <begin position="71"/>
        <end position="96"/>
    </location>
</feature>
<dbReference type="InterPro" id="IPR043504">
    <property type="entry name" value="Peptidase_S1_PA_chymotrypsin"/>
</dbReference>
<keyword evidence="7" id="KW-1185">Reference proteome</keyword>
<dbReference type="PRINTS" id="PR00834">
    <property type="entry name" value="PROTEASES2C"/>
</dbReference>
<dbReference type="Pfam" id="PF13365">
    <property type="entry name" value="Trypsin_2"/>
    <property type="match status" value="1"/>
</dbReference>
<dbReference type="AlphaFoldDB" id="A0A5R8ZKH4"/>
<dbReference type="NCBIfam" id="NF033740">
    <property type="entry name" value="MarP_fam_protase"/>
    <property type="match status" value="1"/>
</dbReference>
<dbReference type="PANTHER" id="PTHR43019">
    <property type="entry name" value="SERINE ENDOPROTEASE DEGS"/>
    <property type="match status" value="1"/>
</dbReference>
<evidence type="ECO:0000256" key="5">
    <source>
        <dbReference type="SAM" id="Phobius"/>
    </source>
</evidence>
<proteinExistence type="predicted"/>